<keyword evidence="4" id="KW-1185">Reference proteome</keyword>
<dbReference type="PRINTS" id="PR00081">
    <property type="entry name" value="GDHRDH"/>
</dbReference>
<dbReference type="Gene3D" id="3.40.50.720">
    <property type="entry name" value="NAD(P)-binding Rossmann-like Domain"/>
    <property type="match status" value="1"/>
</dbReference>
<dbReference type="RefSeq" id="WP_039140191.1">
    <property type="nucleotide sequence ID" value="NZ_JSVC01000013.1"/>
</dbReference>
<dbReference type="GO" id="GO:0016614">
    <property type="term" value="F:oxidoreductase activity, acting on CH-OH group of donors"/>
    <property type="evidence" value="ECO:0007669"/>
    <property type="project" value="UniProtKB-ARBA"/>
</dbReference>
<comment type="similarity">
    <text evidence="1">Belongs to the short-chain dehydrogenases/reductases (SDR) family.</text>
</comment>
<dbReference type="FunFam" id="3.40.50.720:FF:000084">
    <property type="entry name" value="Short-chain dehydrogenase reductase"/>
    <property type="match status" value="1"/>
</dbReference>
<dbReference type="AlphaFoldDB" id="A0A0C1IV89"/>
<dbReference type="OrthoDB" id="9803333at2"/>
<organism evidence="3 4">
    <name type="scientific">Flavihumibacter solisilvae</name>
    <dbReference type="NCBI Taxonomy" id="1349421"/>
    <lineage>
        <taxon>Bacteria</taxon>
        <taxon>Pseudomonadati</taxon>
        <taxon>Bacteroidota</taxon>
        <taxon>Chitinophagia</taxon>
        <taxon>Chitinophagales</taxon>
        <taxon>Chitinophagaceae</taxon>
        <taxon>Flavihumibacter</taxon>
    </lineage>
</organism>
<dbReference type="PANTHER" id="PTHR48107">
    <property type="entry name" value="NADPH-DEPENDENT ALDEHYDE REDUCTASE-LIKE PROTEIN, CHLOROPLASTIC-RELATED"/>
    <property type="match status" value="1"/>
</dbReference>
<dbReference type="SUPFAM" id="SSF51735">
    <property type="entry name" value="NAD(P)-binding Rossmann-fold domains"/>
    <property type="match status" value="1"/>
</dbReference>
<comment type="caution">
    <text evidence="3">The sequence shown here is derived from an EMBL/GenBank/DDBJ whole genome shotgun (WGS) entry which is preliminary data.</text>
</comment>
<dbReference type="Proteomes" id="UP000031408">
    <property type="component" value="Unassembled WGS sequence"/>
</dbReference>
<dbReference type="InterPro" id="IPR002347">
    <property type="entry name" value="SDR_fam"/>
</dbReference>
<gene>
    <name evidence="3" type="ORF">OI18_12550</name>
</gene>
<evidence type="ECO:0000256" key="2">
    <source>
        <dbReference type="ARBA" id="ARBA00023002"/>
    </source>
</evidence>
<name>A0A0C1IV89_9BACT</name>
<evidence type="ECO:0000313" key="4">
    <source>
        <dbReference type="Proteomes" id="UP000031408"/>
    </source>
</evidence>
<proteinExistence type="inferred from homology"/>
<reference evidence="3 4" key="1">
    <citation type="submission" date="2014-11" db="EMBL/GenBank/DDBJ databases">
        <title>Genome sequence of Flavihumibacter solisilvae 3-3.</title>
        <authorList>
            <person name="Zhou G."/>
            <person name="Li M."/>
            <person name="Wang G."/>
        </authorList>
    </citation>
    <scope>NUCLEOTIDE SEQUENCE [LARGE SCALE GENOMIC DNA]</scope>
    <source>
        <strain evidence="3 4">3-3</strain>
    </source>
</reference>
<dbReference type="EMBL" id="JSVC01000013">
    <property type="protein sequence ID" value="KIC94429.1"/>
    <property type="molecule type" value="Genomic_DNA"/>
</dbReference>
<dbReference type="STRING" id="1349421.OI18_12550"/>
<sequence length="250" mass="26799">MNSLKNKVALITGSARGLGKAIAERYAALGADIVLNYSRDKASADEVENNIKAMGARVISAQADVSKVADIKHLFEAAKKSFGRIDIVVANAGIEMVETPVTQFTEEQFDRLFSINTKGAYFTMQQAALNVEDKGRIIYIASSTTAFPVAGMAVYGGSKTTPRYLVDVLSKEIGHRGVTVNSIIPFAVDHSGIFAEEGSYPELRKSLLDSCPMGRLAEVEDVANIAEFFASNLSSFVNGQHLLVNGGATQ</sequence>
<protein>
    <submittedName>
        <fullName evidence="3">Short-chain dehydrogenase</fullName>
    </submittedName>
</protein>
<dbReference type="InterPro" id="IPR036291">
    <property type="entry name" value="NAD(P)-bd_dom_sf"/>
</dbReference>
<accession>A0A0C1IV89</accession>
<dbReference type="Pfam" id="PF13561">
    <property type="entry name" value="adh_short_C2"/>
    <property type="match status" value="1"/>
</dbReference>
<evidence type="ECO:0000256" key="1">
    <source>
        <dbReference type="ARBA" id="ARBA00006484"/>
    </source>
</evidence>
<evidence type="ECO:0000313" key="3">
    <source>
        <dbReference type="EMBL" id="KIC94429.1"/>
    </source>
</evidence>
<keyword evidence="2" id="KW-0560">Oxidoreductase</keyword>
<dbReference type="PANTHER" id="PTHR48107:SF7">
    <property type="entry name" value="RE15974P"/>
    <property type="match status" value="1"/>
</dbReference>